<dbReference type="RefSeq" id="WP_218112861.1">
    <property type="nucleotide sequence ID" value="NZ_CP065383.1"/>
</dbReference>
<dbReference type="GO" id="GO:0009253">
    <property type="term" value="P:peptidoglycan catabolic process"/>
    <property type="evidence" value="ECO:0007669"/>
    <property type="project" value="InterPro"/>
</dbReference>
<sequence length="552" mass="60255">MLRHSNFLHIWFFFLLFCLVFSQPAYSKMTVEYQGQVYSLELPTIKVNGSDYISVENLFKQIGGVEYYSPIMKKVNLFFGGKNWVLSLDKGTAIAESGEEIPLGRSIVIQENSVYVSPQFLNQLFGISVDTSSTATTQVPSPTITPPTVSPVTLPAGSASLLNVRSHPYGDENRSRVTFDFGNNLPTHSMQTDQANNRIILTFNNVTLAPGTPGTYSLNDTRVDRVVLNKKDSGIEAIIYLKTPASIQKNQLGGENPRIYLDITASTLLTSPDVTVVPVSPSPAIQPTTTPALTATPTPVVPTPTTKPPVQPTTSAIPYDKINPRVIVIDPGHGGKDPGCVANGYQEKNIVLQVCKKLKDALIQQGYEVYLTREGDTYPGLKERSAVANNKQPVVLLSIHANAAPNKKATGVEVFVGSAQIQGEGAADVASRENQRFISEGYTEEQNGKINSTILDSYYLGSRFVSMKLGSLIENNIVKETSQVSRGLKEAPLILLKGMYFPSCLIEIGFLSNPTEAKNLANEAFQNKLVRGIVVGIKQFMLSSELKKFLEE</sequence>
<name>A0A7T1AKM9_ATRLM</name>
<dbReference type="InterPro" id="IPR050695">
    <property type="entry name" value="N-acetylmuramoyl_amidase_3"/>
</dbReference>
<dbReference type="Gene3D" id="3.40.630.40">
    <property type="entry name" value="Zn-dependent exopeptidases"/>
    <property type="match status" value="1"/>
</dbReference>
<dbReference type="GO" id="GO:0030288">
    <property type="term" value="C:outer membrane-bounded periplasmic space"/>
    <property type="evidence" value="ECO:0007669"/>
    <property type="project" value="TreeGrafter"/>
</dbReference>
<organism evidence="6 7">
    <name type="scientific">Atribacter laminatus</name>
    <dbReference type="NCBI Taxonomy" id="2847778"/>
    <lineage>
        <taxon>Bacteria</taxon>
        <taxon>Pseudomonadati</taxon>
        <taxon>Atribacterota</taxon>
        <taxon>Atribacteria</taxon>
        <taxon>Atribacterales</taxon>
        <taxon>Atribacteraceae</taxon>
        <taxon>Atribacter</taxon>
    </lineage>
</organism>
<feature type="compositionally biased region" description="Low complexity" evidence="4">
    <location>
        <begin position="285"/>
        <end position="298"/>
    </location>
</feature>
<feature type="domain" description="MurNAc-LAA" evidence="5">
    <location>
        <begin position="385"/>
        <end position="538"/>
    </location>
</feature>
<dbReference type="SMART" id="SM00646">
    <property type="entry name" value="Ami_3"/>
    <property type="match status" value="1"/>
</dbReference>
<dbReference type="EC" id="3.5.1.28" evidence="2"/>
<evidence type="ECO:0000313" key="7">
    <source>
        <dbReference type="Proteomes" id="UP000594463"/>
    </source>
</evidence>
<dbReference type="KEGG" id="alam:RT761_00884"/>
<reference evidence="6 7" key="1">
    <citation type="journal article" date="2021" name="Nat. Commun.">
        <title>Isolation of a member of the candidate phylum Atribacteria reveals a unique cell membrane structure.</title>
        <authorList>
            <person name="Taiki K."/>
            <person name="Nobu M.K."/>
            <person name="Kusada H."/>
            <person name="Meng X.-Y."/>
            <person name="Hosoki N."/>
            <person name="Uematsu K."/>
            <person name="Yoshioka H."/>
            <person name="Kamagata Y."/>
            <person name="Tamaki H."/>
        </authorList>
    </citation>
    <scope>NUCLEOTIDE SEQUENCE [LARGE SCALE GENOMIC DNA]</scope>
    <source>
        <strain evidence="6 7">RT761</strain>
    </source>
</reference>
<gene>
    <name evidence="6" type="primary">amiC</name>
    <name evidence="6" type="ORF">RT761_00884</name>
</gene>
<comment type="catalytic activity">
    <reaction evidence="1">
        <text>Hydrolyzes the link between N-acetylmuramoyl residues and L-amino acid residues in certain cell-wall glycopeptides.</text>
        <dbReference type="EC" id="3.5.1.28"/>
    </reaction>
</comment>
<keyword evidence="7" id="KW-1185">Reference proteome</keyword>
<dbReference type="GO" id="GO:0008745">
    <property type="term" value="F:N-acetylmuramoyl-L-alanine amidase activity"/>
    <property type="evidence" value="ECO:0007669"/>
    <property type="project" value="UniProtKB-EC"/>
</dbReference>
<dbReference type="CDD" id="cd02696">
    <property type="entry name" value="MurNAc-LAA"/>
    <property type="match status" value="1"/>
</dbReference>
<dbReference type="Pfam" id="PF07833">
    <property type="entry name" value="Cu_amine_oxidN1"/>
    <property type="match status" value="1"/>
</dbReference>
<feature type="compositionally biased region" description="Pro residues" evidence="4">
    <location>
        <begin position="299"/>
        <end position="311"/>
    </location>
</feature>
<dbReference type="PANTHER" id="PTHR30404">
    <property type="entry name" value="N-ACETYLMURAMOYL-L-ALANINE AMIDASE"/>
    <property type="match status" value="1"/>
</dbReference>
<accession>A0A7T1AKM9</accession>
<evidence type="ECO:0000256" key="2">
    <source>
        <dbReference type="ARBA" id="ARBA00011901"/>
    </source>
</evidence>
<evidence type="ECO:0000259" key="5">
    <source>
        <dbReference type="SMART" id="SM00646"/>
    </source>
</evidence>
<protein>
    <recommendedName>
        <fullName evidence="2">N-acetylmuramoyl-L-alanine amidase</fullName>
        <ecNumber evidence="2">3.5.1.28</ecNumber>
    </recommendedName>
</protein>
<dbReference type="InterPro" id="IPR036582">
    <property type="entry name" value="Mao_N_sf"/>
</dbReference>
<evidence type="ECO:0000256" key="3">
    <source>
        <dbReference type="ARBA" id="ARBA00022801"/>
    </source>
</evidence>
<dbReference type="PANTHER" id="PTHR30404:SF0">
    <property type="entry name" value="N-ACETYLMURAMOYL-L-ALANINE AMIDASE AMIC"/>
    <property type="match status" value="1"/>
</dbReference>
<evidence type="ECO:0000256" key="1">
    <source>
        <dbReference type="ARBA" id="ARBA00001561"/>
    </source>
</evidence>
<dbReference type="AlphaFoldDB" id="A0A7T1AKM9"/>
<dbReference type="SUPFAM" id="SSF53187">
    <property type="entry name" value="Zn-dependent exopeptidases"/>
    <property type="match status" value="1"/>
</dbReference>
<dbReference type="Proteomes" id="UP000594463">
    <property type="component" value="Chromosome"/>
</dbReference>
<feature type="region of interest" description="Disordered" evidence="4">
    <location>
        <begin position="285"/>
        <end position="316"/>
    </location>
</feature>
<keyword evidence="3 6" id="KW-0378">Hydrolase</keyword>
<dbReference type="EMBL" id="CP065383">
    <property type="protein sequence ID" value="QPM67672.1"/>
    <property type="molecule type" value="Genomic_DNA"/>
</dbReference>
<evidence type="ECO:0000313" key="6">
    <source>
        <dbReference type="EMBL" id="QPM67672.1"/>
    </source>
</evidence>
<dbReference type="InterPro" id="IPR012854">
    <property type="entry name" value="Cu_amine_oxidase-like_N"/>
</dbReference>
<evidence type="ECO:0000256" key="4">
    <source>
        <dbReference type="SAM" id="MobiDB-lite"/>
    </source>
</evidence>
<dbReference type="InterPro" id="IPR002508">
    <property type="entry name" value="MurNAc-LAA_cat"/>
</dbReference>
<dbReference type="SUPFAM" id="SSF55383">
    <property type="entry name" value="Copper amine oxidase, domain N"/>
    <property type="match status" value="1"/>
</dbReference>
<proteinExistence type="predicted"/>
<dbReference type="Pfam" id="PF01520">
    <property type="entry name" value="Amidase_3"/>
    <property type="match status" value="1"/>
</dbReference>